<dbReference type="SUPFAM" id="SSF58038">
    <property type="entry name" value="SNARE fusion complex"/>
    <property type="match status" value="1"/>
</dbReference>
<evidence type="ECO:0000256" key="1">
    <source>
        <dbReference type="ARBA" id="ARBA00004394"/>
    </source>
</evidence>
<dbReference type="InterPro" id="IPR000727">
    <property type="entry name" value="T_SNARE_dom"/>
</dbReference>
<keyword evidence="2" id="KW-0813">Transport</keyword>
<feature type="transmembrane region" description="Helical" evidence="9">
    <location>
        <begin position="90"/>
        <end position="109"/>
    </location>
</feature>
<dbReference type="PANTHER" id="PTHR12791">
    <property type="entry name" value="GOLGI SNARE BET1-RELATED"/>
    <property type="match status" value="1"/>
</dbReference>
<dbReference type="RefSeq" id="XP_002734434.2">
    <property type="nucleotide sequence ID" value="XM_002734388.2"/>
</dbReference>
<evidence type="ECO:0000256" key="8">
    <source>
        <dbReference type="ARBA" id="ARBA00046280"/>
    </source>
</evidence>
<proteinExistence type="predicted"/>
<evidence type="ECO:0000256" key="4">
    <source>
        <dbReference type="ARBA" id="ARBA00022927"/>
    </source>
</evidence>
<sequence length="115" mass="13104">MAEWGKKRNGRGAVSTEDMLEDENNRLADNLAAKVSQLKSIALDIHDETEEQNRHLNGMDNEFDSTHGLLGGSFKRVQGMIQSGRGNRKLMCYITLFLVAFFFVTYFLMEKVLSR</sequence>
<dbReference type="GeneID" id="100376968"/>
<keyword evidence="4" id="KW-0653">Protein transport</keyword>
<reference evidence="12" key="1">
    <citation type="submission" date="2025-08" db="UniProtKB">
        <authorList>
            <consortium name="RefSeq"/>
        </authorList>
    </citation>
    <scope>IDENTIFICATION</scope>
    <source>
        <tissue evidence="12">Testes</tissue>
    </source>
</reference>
<protein>
    <submittedName>
        <fullName evidence="12">BET1-like protein-like</fullName>
    </submittedName>
</protein>
<evidence type="ECO:0000256" key="7">
    <source>
        <dbReference type="ARBA" id="ARBA00023136"/>
    </source>
</evidence>
<evidence type="ECO:0000313" key="12">
    <source>
        <dbReference type="RefSeq" id="XP_002734434.2"/>
    </source>
</evidence>
<evidence type="ECO:0000256" key="5">
    <source>
        <dbReference type="ARBA" id="ARBA00022989"/>
    </source>
</evidence>
<keyword evidence="7 9" id="KW-0472">Membrane</keyword>
<evidence type="ECO:0000256" key="6">
    <source>
        <dbReference type="ARBA" id="ARBA00023034"/>
    </source>
</evidence>
<gene>
    <name evidence="12" type="primary">LOC100376968</name>
</gene>
<dbReference type="InterPro" id="IPR039899">
    <property type="entry name" value="BET1_SNARE"/>
</dbReference>
<keyword evidence="5 9" id="KW-1133">Transmembrane helix</keyword>
<comment type="subcellular location">
    <subcellularLocation>
        <location evidence="8">Endomembrane system</location>
        <topology evidence="8">Single-pass type IV membrane protein</topology>
    </subcellularLocation>
    <subcellularLocation>
        <location evidence="1">Golgi apparatus membrane</location>
    </subcellularLocation>
</comment>
<keyword evidence="3 9" id="KW-0812">Transmembrane</keyword>
<feature type="domain" description="T-SNARE coiled-coil homology" evidence="10">
    <location>
        <begin position="18"/>
        <end position="80"/>
    </location>
</feature>
<evidence type="ECO:0000256" key="9">
    <source>
        <dbReference type="SAM" id="Phobius"/>
    </source>
</evidence>
<evidence type="ECO:0000313" key="11">
    <source>
        <dbReference type="Proteomes" id="UP000694865"/>
    </source>
</evidence>
<dbReference type="CDD" id="cd15853">
    <property type="entry name" value="SNARE_Bet1"/>
    <property type="match status" value="1"/>
</dbReference>
<keyword evidence="6" id="KW-0333">Golgi apparatus</keyword>
<evidence type="ECO:0000256" key="3">
    <source>
        <dbReference type="ARBA" id="ARBA00022692"/>
    </source>
</evidence>
<dbReference type="PROSITE" id="PS50192">
    <property type="entry name" value="T_SNARE"/>
    <property type="match status" value="1"/>
</dbReference>
<evidence type="ECO:0000256" key="2">
    <source>
        <dbReference type="ARBA" id="ARBA00022448"/>
    </source>
</evidence>
<dbReference type="Proteomes" id="UP000694865">
    <property type="component" value="Unplaced"/>
</dbReference>
<dbReference type="Gene3D" id="1.20.5.110">
    <property type="match status" value="1"/>
</dbReference>
<keyword evidence="11" id="KW-1185">Reference proteome</keyword>
<organism evidence="11 12">
    <name type="scientific">Saccoglossus kowalevskii</name>
    <name type="common">Acorn worm</name>
    <dbReference type="NCBI Taxonomy" id="10224"/>
    <lineage>
        <taxon>Eukaryota</taxon>
        <taxon>Metazoa</taxon>
        <taxon>Hemichordata</taxon>
        <taxon>Enteropneusta</taxon>
        <taxon>Harrimaniidae</taxon>
        <taxon>Saccoglossus</taxon>
    </lineage>
</organism>
<evidence type="ECO:0000259" key="10">
    <source>
        <dbReference type="PROSITE" id="PS50192"/>
    </source>
</evidence>
<accession>A0ABM0GPG5</accession>
<dbReference type="SMART" id="SM00397">
    <property type="entry name" value="t_SNARE"/>
    <property type="match status" value="1"/>
</dbReference>
<name>A0ABM0GPG5_SACKO</name>